<evidence type="ECO:0000256" key="1">
    <source>
        <dbReference type="ARBA" id="ARBA00022723"/>
    </source>
</evidence>
<dbReference type="SUPFAM" id="SSF53800">
    <property type="entry name" value="Chelatase"/>
    <property type="match status" value="1"/>
</dbReference>
<reference evidence="3 4" key="2">
    <citation type="journal article" date="2016" name="Int. J. Syst. Evol. Microbiol.">
        <title>Paenibacillus bovis sp. nov., isolated from raw yak (Bos grunniens) milk.</title>
        <authorList>
            <person name="Gao C."/>
            <person name="Han J."/>
            <person name="Liu Z."/>
            <person name="Xu X."/>
            <person name="Hang F."/>
            <person name="Wu Z."/>
        </authorList>
    </citation>
    <scope>NUCLEOTIDE SEQUENCE [LARGE SCALE GENOMIC DNA]</scope>
    <source>
        <strain evidence="3 4">BD3526</strain>
    </source>
</reference>
<dbReference type="GO" id="GO:0046872">
    <property type="term" value="F:metal ion binding"/>
    <property type="evidence" value="ECO:0007669"/>
    <property type="project" value="UniProtKB-KW"/>
</dbReference>
<dbReference type="STRING" id="1616788.AR543_06235"/>
<dbReference type="OrthoDB" id="1489951at2"/>
<evidence type="ECO:0000313" key="3">
    <source>
        <dbReference type="EMBL" id="ANF95636.1"/>
    </source>
</evidence>
<reference evidence="4" key="1">
    <citation type="submission" date="2015-10" db="EMBL/GenBank/DDBJ databases">
        <title>Genome of Paenibacillus bovis sp. nov.</title>
        <authorList>
            <person name="Wu Z."/>
            <person name="Gao C."/>
            <person name="Liu Z."/>
            <person name="Zheng H."/>
        </authorList>
    </citation>
    <scope>NUCLEOTIDE SEQUENCE [LARGE SCALE GENOMIC DNA]</scope>
    <source>
        <strain evidence="4">BD3526</strain>
    </source>
</reference>
<gene>
    <name evidence="3" type="ORF">AR543_06235</name>
</gene>
<dbReference type="EMBL" id="CP013023">
    <property type="protein sequence ID" value="ANF95636.1"/>
    <property type="molecule type" value="Genomic_DNA"/>
</dbReference>
<keyword evidence="1" id="KW-0479">Metal-binding</keyword>
<organism evidence="3 4">
    <name type="scientific">Paenibacillus bovis</name>
    <dbReference type="NCBI Taxonomy" id="1616788"/>
    <lineage>
        <taxon>Bacteria</taxon>
        <taxon>Bacillati</taxon>
        <taxon>Bacillota</taxon>
        <taxon>Bacilli</taxon>
        <taxon>Bacillales</taxon>
        <taxon>Paenibacillaceae</taxon>
        <taxon>Paenibacillus</taxon>
    </lineage>
</organism>
<keyword evidence="4" id="KW-1185">Reference proteome</keyword>
<dbReference type="Gene3D" id="3.40.50.1400">
    <property type="match status" value="2"/>
</dbReference>
<dbReference type="AlphaFoldDB" id="A0A172ZDA6"/>
<dbReference type="KEGG" id="pbv:AR543_06235"/>
<dbReference type="Proteomes" id="UP000078148">
    <property type="component" value="Chromosome"/>
</dbReference>
<dbReference type="GO" id="GO:0016829">
    <property type="term" value="F:lyase activity"/>
    <property type="evidence" value="ECO:0007669"/>
    <property type="project" value="UniProtKB-KW"/>
</dbReference>
<proteinExistence type="predicted"/>
<accession>A0A172ZDA6</accession>
<dbReference type="InterPro" id="IPR002762">
    <property type="entry name" value="CbiX-like"/>
</dbReference>
<dbReference type="RefSeq" id="WP_060532751.1">
    <property type="nucleotide sequence ID" value="NZ_CP013023.1"/>
</dbReference>
<keyword evidence="2" id="KW-0456">Lyase</keyword>
<sequence length="257" mass="28650">MMKPGVLIISHGSPDPTWMHWIDDAVANTSFPADLPVSSVYLDNVPGRFIQDGIDELEGQGVTDLLVIPLFVSSGSTHMDEIAYALGVKAEPDRETDLEPFTIRANVHFGYPVDDDDDIAHMVWDKVKHLSTVPQEETVLVVGHGSIHDGFRHRWEKGISSLAERVGHISGTAHADYALLNPDSLRSKTEEWTSRGYRVLIAPLFLSSGIFLRSVIPGRIEGLSYEYAGEALLPHPRLSHWMERQVELLMQQLHVAE</sequence>
<evidence type="ECO:0000256" key="2">
    <source>
        <dbReference type="ARBA" id="ARBA00023239"/>
    </source>
</evidence>
<name>A0A172ZDA6_9BACL</name>
<dbReference type="Pfam" id="PF01903">
    <property type="entry name" value="CbiX"/>
    <property type="match status" value="1"/>
</dbReference>
<protein>
    <submittedName>
        <fullName evidence="3">Cobalamin biosynthesis protein CbiX</fullName>
    </submittedName>
</protein>
<evidence type="ECO:0000313" key="4">
    <source>
        <dbReference type="Proteomes" id="UP000078148"/>
    </source>
</evidence>